<dbReference type="GeneID" id="27348569"/>
<proteinExistence type="predicted"/>
<dbReference type="VEuPathDB" id="FungiDB:PV07_09375"/>
<organism evidence="1 2">
    <name type="scientific">Cladophialophora immunda</name>
    <dbReference type="NCBI Taxonomy" id="569365"/>
    <lineage>
        <taxon>Eukaryota</taxon>
        <taxon>Fungi</taxon>
        <taxon>Dikarya</taxon>
        <taxon>Ascomycota</taxon>
        <taxon>Pezizomycotina</taxon>
        <taxon>Eurotiomycetes</taxon>
        <taxon>Chaetothyriomycetidae</taxon>
        <taxon>Chaetothyriales</taxon>
        <taxon>Herpotrichiellaceae</taxon>
        <taxon>Cladophialophora</taxon>
    </lineage>
</organism>
<evidence type="ECO:0000313" key="2">
    <source>
        <dbReference type="Proteomes" id="UP000054466"/>
    </source>
</evidence>
<sequence length="110" mass="12702">MAQCRIPSATSLAIELPSDLQISRLPRLENSRVVFIDDGVDDTTEWFGHGRKTLYEECYRNRKVAYLATDDNDADYLGHQDLDLHVLRTTRYPDPHLHCRGRPKSSCNRN</sequence>
<dbReference type="HOGENOM" id="CLU_2170802_0_0_1"/>
<dbReference type="EMBL" id="KN847044">
    <property type="protein sequence ID" value="KIW26263.1"/>
    <property type="molecule type" value="Genomic_DNA"/>
</dbReference>
<protein>
    <submittedName>
        <fullName evidence="1">Uncharacterized protein</fullName>
    </submittedName>
</protein>
<evidence type="ECO:0000313" key="1">
    <source>
        <dbReference type="EMBL" id="KIW26263.1"/>
    </source>
</evidence>
<keyword evidence="2" id="KW-1185">Reference proteome</keyword>
<accession>A0A0D2C4Z6</accession>
<dbReference type="Proteomes" id="UP000054466">
    <property type="component" value="Unassembled WGS sequence"/>
</dbReference>
<reference evidence="1 2" key="1">
    <citation type="submission" date="2015-01" db="EMBL/GenBank/DDBJ databases">
        <title>The Genome Sequence of Cladophialophora immunda CBS83496.</title>
        <authorList>
            <consortium name="The Broad Institute Genomics Platform"/>
            <person name="Cuomo C."/>
            <person name="de Hoog S."/>
            <person name="Gorbushina A."/>
            <person name="Stielow B."/>
            <person name="Teixiera M."/>
            <person name="Abouelleil A."/>
            <person name="Chapman S.B."/>
            <person name="Priest M."/>
            <person name="Young S.K."/>
            <person name="Wortman J."/>
            <person name="Nusbaum C."/>
            <person name="Birren B."/>
        </authorList>
    </citation>
    <scope>NUCLEOTIDE SEQUENCE [LARGE SCALE GENOMIC DNA]</scope>
    <source>
        <strain evidence="1 2">CBS 83496</strain>
    </source>
</reference>
<gene>
    <name evidence="1" type="ORF">PV07_09375</name>
</gene>
<dbReference type="RefSeq" id="XP_016246479.1">
    <property type="nucleotide sequence ID" value="XM_016396623.1"/>
</dbReference>
<dbReference type="AlphaFoldDB" id="A0A0D2C4Z6"/>
<name>A0A0D2C4Z6_9EURO</name>